<proteinExistence type="predicted"/>
<feature type="transmembrane region" description="Helical" evidence="1">
    <location>
        <begin position="37"/>
        <end position="60"/>
    </location>
</feature>
<keyword evidence="3" id="KW-1185">Reference proteome</keyword>
<gene>
    <name evidence="2" type="ORF">LNKW23_22700</name>
</gene>
<keyword evidence="1" id="KW-0472">Membrane</keyword>
<reference evidence="2 3" key="1">
    <citation type="submission" date="2023-04" db="EMBL/GenBank/DDBJ databases">
        <title>Marinoamorphus aggregata gen. nov., sp. Nov., isolate from tissue of brittle star Ophioplocus japonicus.</title>
        <authorList>
            <person name="Kawano K."/>
            <person name="Sawayama S."/>
            <person name="Nakagawa S."/>
        </authorList>
    </citation>
    <scope>NUCLEOTIDE SEQUENCE [LARGE SCALE GENOMIC DNA]</scope>
    <source>
        <strain evidence="2 3">NKW23</strain>
    </source>
</reference>
<organism evidence="2 3">
    <name type="scientific">Paralimibaculum aggregatum</name>
    <dbReference type="NCBI Taxonomy" id="3036245"/>
    <lineage>
        <taxon>Bacteria</taxon>
        <taxon>Pseudomonadati</taxon>
        <taxon>Pseudomonadota</taxon>
        <taxon>Alphaproteobacteria</taxon>
        <taxon>Rhodobacterales</taxon>
        <taxon>Paracoccaceae</taxon>
        <taxon>Paralimibaculum</taxon>
    </lineage>
</organism>
<dbReference type="Proteomes" id="UP001239909">
    <property type="component" value="Unassembled WGS sequence"/>
</dbReference>
<dbReference type="EMBL" id="BSYI01000015">
    <property type="protein sequence ID" value="GMG83057.1"/>
    <property type="molecule type" value="Genomic_DNA"/>
</dbReference>
<accession>A0ABQ6LIF3</accession>
<evidence type="ECO:0000313" key="3">
    <source>
        <dbReference type="Proteomes" id="UP001239909"/>
    </source>
</evidence>
<sequence>MAGERARRLAGLALAAGLAGLATPAAAYLGPGAGIGAVGTLIAVVFAGLLLIVGFLWYPLRRLLRRRKKGRDAGQGGQDGPGAA</sequence>
<evidence type="ECO:0000256" key="1">
    <source>
        <dbReference type="SAM" id="Phobius"/>
    </source>
</evidence>
<keyword evidence="1" id="KW-1133">Transmembrane helix</keyword>
<name>A0ABQ6LIF3_9RHOB</name>
<protein>
    <submittedName>
        <fullName evidence="2">Uncharacterized protein</fullName>
    </submittedName>
</protein>
<evidence type="ECO:0000313" key="2">
    <source>
        <dbReference type="EMBL" id="GMG83057.1"/>
    </source>
</evidence>
<comment type="caution">
    <text evidence="2">The sequence shown here is derived from an EMBL/GenBank/DDBJ whole genome shotgun (WGS) entry which is preliminary data.</text>
</comment>
<keyword evidence="1" id="KW-0812">Transmembrane</keyword>